<evidence type="ECO:0000313" key="1">
    <source>
        <dbReference type="EMBL" id="TWT75384.1"/>
    </source>
</evidence>
<evidence type="ECO:0000313" key="2">
    <source>
        <dbReference type="Proteomes" id="UP000318053"/>
    </source>
</evidence>
<accession>A0A5C5YKH7</accession>
<comment type="caution">
    <text evidence="1">The sequence shown here is derived from an EMBL/GenBank/DDBJ whole genome shotgun (WGS) entry which is preliminary data.</text>
</comment>
<organism evidence="1 2">
    <name type="scientific">Allorhodopirellula solitaria</name>
    <dbReference type="NCBI Taxonomy" id="2527987"/>
    <lineage>
        <taxon>Bacteria</taxon>
        <taxon>Pseudomonadati</taxon>
        <taxon>Planctomycetota</taxon>
        <taxon>Planctomycetia</taxon>
        <taxon>Pirellulales</taxon>
        <taxon>Pirellulaceae</taxon>
        <taxon>Allorhodopirellula</taxon>
    </lineage>
</organism>
<sequence>MGSYVLKLENRGIDTRSPVSLSDRRLSRQALLSGGKPAWERGEHLILLTTKQ</sequence>
<reference evidence="1 2" key="1">
    <citation type="submission" date="2019-02" db="EMBL/GenBank/DDBJ databases">
        <title>Deep-cultivation of Planctomycetes and their phenomic and genomic characterization uncovers novel biology.</title>
        <authorList>
            <person name="Wiegand S."/>
            <person name="Jogler M."/>
            <person name="Boedeker C."/>
            <person name="Pinto D."/>
            <person name="Vollmers J."/>
            <person name="Rivas-Marin E."/>
            <person name="Kohn T."/>
            <person name="Peeters S.H."/>
            <person name="Heuer A."/>
            <person name="Rast P."/>
            <person name="Oberbeckmann S."/>
            <person name="Bunk B."/>
            <person name="Jeske O."/>
            <person name="Meyerdierks A."/>
            <person name="Storesund J.E."/>
            <person name="Kallscheuer N."/>
            <person name="Luecker S."/>
            <person name="Lage O.M."/>
            <person name="Pohl T."/>
            <person name="Merkel B.J."/>
            <person name="Hornburger P."/>
            <person name="Mueller R.-W."/>
            <person name="Bruemmer F."/>
            <person name="Labrenz M."/>
            <person name="Spormann A.M."/>
            <person name="Op Den Camp H."/>
            <person name="Overmann J."/>
            <person name="Amann R."/>
            <person name="Jetten M.S.M."/>
            <person name="Mascher T."/>
            <person name="Medema M.H."/>
            <person name="Devos D.P."/>
            <person name="Kaster A.-K."/>
            <person name="Ovreas L."/>
            <person name="Rohde M."/>
            <person name="Galperin M.Y."/>
            <person name="Jogler C."/>
        </authorList>
    </citation>
    <scope>NUCLEOTIDE SEQUENCE [LARGE SCALE GENOMIC DNA]</scope>
    <source>
        <strain evidence="1 2">CA85</strain>
    </source>
</reference>
<protein>
    <submittedName>
        <fullName evidence="1">Uncharacterized protein</fullName>
    </submittedName>
</protein>
<gene>
    <name evidence="1" type="ORF">CA85_06750</name>
</gene>
<dbReference type="EMBL" id="SJPK01000001">
    <property type="protein sequence ID" value="TWT75384.1"/>
    <property type="molecule type" value="Genomic_DNA"/>
</dbReference>
<proteinExistence type="predicted"/>
<keyword evidence="2" id="KW-1185">Reference proteome</keyword>
<dbReference type="Proteomes" id="UP000318053">
    <property type="component" value="Unassembled WGS sequence"/>
</dbReference>
<name>A0A5C5YKH7_9BACT</name>
<dbReference type="AlphaFoldDB" id="A0A5C5YKH7"/>